<dbReference type="OrthoDB" id="2735536at2759"/>
<dbReference type="Pfam" id="PF01370">
    <property type="entry name" value="Epimerase"/>
    <property type="match status" value="1"/>
</dbReference>
<evidence type="ECO:0000256" key="1">
    <source>
        <dbReference type="ARBA" id="ARBA00023002"/>
    </source>
</evidence>
<gene>
    <name evidence="4" type="ORF">MIND_00617300</name>
</gene>
<sequence length="812" mass="90111">MSTKPLVLVTGASGFLGSVVVHQLLEAGFPVRGAARGRKVAALQESFAKYPQFKVVEIADVATSDYREALDGVGAIIHTAAPLPGRVDNATALKIAIDGSLHILREATKAGVGKVVVTGSLITFPDGKYGPDDWVSVTKEEALVGNSFVLYMAEKKFGELAVLEYAEEHPEMDITIFCPAWIFGPLSPGFESIVPTPEGAFAAFSTDGFIYQLLRPDNTNYHYTPGTIDVRDVARIHIAALSAPTPNGTRPRRVPLVYPQQTDFRDAIKFIYDERPELRARLANPDSVPRWPTYTREVDAASLEEFFGFPISRFKTWRETIIDGVDRFIEIEEYWKSKGFAVEVPKEPPILCASASSHCHGVHRICFSSDEPSFDIQPQVPFLELPEELILSVLDNLSELDLLELRQVSSVLQHLSLSVILARHGIRNPQAQLNGPVNISYTALRAIDASYPTILTQLRQLELRQKPPASLKKFIPDTLVALLNNPKRPVVIIQHLYATIVRPKRVSVLERAWHSVHSRPSGDPGQRIDNHQLAQKLQFSLAASTSLLHLQLSSIRLQSFPQTSAALGAFVLFNPSKVVYLKLADDGEISPAEWAYMLPHPSLHFPVLKTLSIHVDIDHAALNPFLERHDRLERVDLFKDWTGSTVKAFTAPTLPKLSHFSASCRVAASFLRTNHSFPNLHTFNVGVGGDDEANAPRYFDAVMDMLADPIRSSVIELTIRFEQVIAPSRSEGIYHKPIAHVKQLRITGWQTDDLGSVANFARWLAIVFPALSKLIIERKLGYRIKGPMVSNELISAITLACPNVLLKQESYL</sequence>
<dbReference type="PANTHER" id="PTHR10366:SF579">
    <property type="entry name" value="3-BETA HYDROXYSTEROID DEHYDROGENASE_ISOMERASE FAMILY PROTEIN (AFU_ORTHOLOGUE AFUA_3G02250)"/>
    <property type="match status" value="1"/>
</dbReference>
<comment type="caution">
    <text evidence="4">The sequence shown here is derived from an EMBL/GenBank/DDBJ whole genome shotgun (WGS) entry which is preliminary data.</text>
</comment>
<accession>A0A8H6W6Y0</accession>
<dbReference type="GO" id="GO:0016616">
    <property type="term" value="F:oxidoreductase activity, acting on the CH-OH group of donors, NAD or NADP as acceptor"/>
    <property type="evidence" value="ECO:0007669"/>
    <property type="project" value="TreeGrafter"/>
</dbReference>
<evidence type="ECO:0000259" key="3">
    <source>
        <dbReference type="PROSITE" id="PS50181"/>
    </source>
</evidence>
<dbReference type="Proteomes" id="UP000636479">
    <property type="component" value="Unassembled WGS sequence"/>
</dbReference>
<dbReference type="InterPro" id="IPR050425">
    <property type="entry name" value="NAD(P)_dehydrat-like"/>
</dbReference>
<dbReference type="InterPro" id="IPR036047">
    <property type="entry name" value="F-box-like_dom_sf"/>
</dbReference>
<proteinExistence type="inferred from homology"/>
<keyword evidence="1" id="KW-0560">Oxidoreductase</keyword>
<feature type="domain" description="F-box" evidence="3">
    <location>
        <begin position="379"/>
        <end position="415"/>
    </location>
</feature>
<evidence type="ECO:0000313" key="5">
    <source>
        <dbReference type="Proteomes" id="UP000636479"/>
    </source>
</evidence>
<dbReference type="Pfam" id="PF00646">
    <property type="entry name" value="F-box"/>
    <property type="match status" value="1"/>
</dbReference>
<evidence type="ECO:0000313" key="4">
    <source>
        <dbReference type="EMBL" id="KAF7303873.1"/>
    </source>
</evidence>
<name>A0A8H6W6Y0_9AGAR</name>
<comment type="similarity">
    <text evidence="2">Belongs to the NAD(P)-dependent epimerase/dehydratase family. Dihydroflavonol-4-reductase subfamily.</text>
</comment>
<dbReference type="SUPFAM" id="SSF81383">
    <property type="entry name" value="F-box domain"/>
    <property type="match status" value="1"/>
</dbReference>
<organism evidence="4 5">
    <name type="scientific">Mycena indigotica</name>
    <dbReference type="NCBI Taxonomy" id="2126181"/>
    <lineage>
        <taxon>Eukaryota</taxon>
        <taxon>Fungi</taxon>
        <taxon>Dikarya</taxon>
        <taxon>Basidiomycota</taxon>
        <taxon>Agaricomycotina</taxon>
        <taxon>Agaricomycetes</taxon>
        <taxon>Agaricomycetidae</taxon>
        <taxon>Agaricales</taxon>
        <taxon>Marasmiineae</taxon>
        <taxon>Mycenaceae</taxon>
        <taxon>Mycena</taxon>
    </lineage>
</organism>
<dbReference type="RefSeq" id="XP_037220845.1">
    <property type="nucleotide sequence ID" value="XM_037362924.1"/>
</dbReference>
<dbReference type="InterPro" id="IPR036291">
    <property type="entry name" value="NAD(P)-bd_dom_sf"/>
</dbReference>
<dbReference type="EMBL" id="JACAZF010000005">
    <property type="protein sequence ID" value="KAF7303873.1"/>
    <property type="molecule type" value="Genomic_DNA"/>
</dbReference>
<reference evidence="4" key="1">
    <citation type="submission" date="2020-05" db="EMBL/GenBank/DDBJ databases">
        <title>Mycena genomes resolve the evolution of fungal bioluminescence.</title>
        <authorList>
            <person name="Tsai I.J."/>
        </authorList>
    </citation>
    <scope>NUCLEOTIDE SEQUENCE</scope>
    <source>
        <strain evidence="4">171206Taipei</strain>
    </source>
</reference>
<protein>
    <submittedName>
        <fullName evidence="4">Epimerase domain-containing protein</fullName>
    </submittedName>
</protein>
<dbReference type="Gene3D" id="3.40.50.720">
    <property type="entry name" value="NAD(P)-binding Rossmann-like Domain"/>
    <property type="match status" value="1"/>
</dbReference>
<dbReference type="InterPro" id="IPR001509">
    <property type="entry name" value="Epimerase_deHydtase"/>
</dbReference>
<dbReference type="GeneID" id="59345440"/>
<dbReference type="SUPFAM" id="SSF51735">
    <property type="entry name" value="NAD(P)-binding Rossmann-fold domains"/>
    <property type="match status" value="1"/>
</dbReference>
<dbReference type="AlphaFoldDB" id="A0A8H6W6Y0"/>
<dbReference type="InterPro" id="IPR001810">
    <property type="entry name" value="F-box_dom"/>
</dbReference>
<dbReference type="PANTHER" id="PTHR10366">
    <property type="entry name" value="NAD DEPENDENT EPIMERASE/DEHYDRATASE"/>
    <property type="match status" value="1"/>
</dbReference>
<evidence type="ECO:0000256" key="2">
    <source>
        <dbReference type="ARBA" id="ARBA00023445"/>
    </source>
</evidence>
<dbReference type="PROSITE" id="PS50181">
    <property type="entry name" value="FBOX"/>
    <property type="match status" value="1"/>
</dbReference>
<keyword evidence="5" id="KW-1185">Reference proteome</keyword>